<sequence>MSQSSSVSKSKKVATSMNKLLPLILLTLSFLILTPGILFASPSVEDYSSMLGNTKTKLSFSEGKASDKSGSGIAGITFTTVDDKNYEIKFAYLGENGTEKGNYSNTAEDGIFIDWYIDSNDTHGYLYKMYAPTKENFYLFIKNDGSLAVTLSRNGSKNNIPVYNYKNQNLPDDIEKKIDGGTTITGLTSKTPPYKIKGWAAPKTKQSIYDQYTQCTGYYLDEIKKQTSQLDALIKGGTLDFTEFTIEEANKAITGFQNNCSLFYDKEKIDKETIGLKNKLDEAQKIISNPALTDEQKVEQLQGTSNVISEWGNLFSKDATFNHEISKPLTEKPEFECSLDQNKKSIIGFLGCDEVPTLNKVTVLIITLTQFLLSIAAIVAIIFILLGGIRMVTSAGNMDSIMAAKSGLTAAVVGLIIILVAKAAILFLANFFNYNLPGL</sequence>
<protein>
    <submittedName>
        <fullName evidence="2">Uncharacterized protein</fullName>
    </submittedName>
</protein>
<accession>A0A0G0W8U7</accession>
<organism evidence="2 3">
    <name type="scientific">candidate division CPR2 bacterium GW2011_GWC1_41_48</name>
    <dbReference type="NCBI Taxonomy" id="1618344"/>
    <lineage>
        <taxon>Bacteria</taxon>
        <taxon>Bacteria division CPR2</taxon>
    </lineage>
</organism>
<gene>
    <name evidence="2" type="ORF">UU65_C0002G0188</name>
</gene>
<name>A0A0G0W8U7_UNCC2</name>
<evidence type="ECO:0000313" key="3">
    <source>
        <dbReference type="Proteomes" id="UP000033869"/>
    </source>
</evidence>
<evidence type="ECO:0000256" key="1">
    <source>
        <dbReference type="SAM" id="Phobius"/>
    </source>
</evidence>
<reference evidence="2 3" key="1">
    <citation type="journal article" date="2015" name="Nature">
        <title>rRNA introns, odd ribosomes, and small enigmatic genomes across a large radiation of phyla.</title>
        <authorList>
            <person name="Brown C.T."/>
            <person name="Hug L.A."/>
            <person name="Thomas B.C."/>
            <person name="Sharon I."/>
            <person name="Castelle C.J."/>
            <person name="Singh A."/>
            <person name="Wilkins M.J."/>
            <person name="Williams K.H."/>
            <person name="Banfield J.F."/>
        </authorList>
    </citation>
    <scope>NUCLEOTIDE SEQUENCE [LARGE SCALE GENOMIC DNA]</scope>
</reference>
<dbReference type="PATRIC" id="fig|1618344.3.peg.526"/>
<keyword evidence="1" id="KW-0812">Transmembrane</keyword>
<feature type="transmembrane region" description="Helical" evidence="1">
    <location>
        <begin position="361"/>
        <end position="386"/>
    </location>
</feature>
<dbReference type="EMBL" id="LCBL01000002">
    <property type="protein sequence ID" value="KKS09410.1"/>
    <property type="molecule type" value="Genomic_DNA"/>
</dbReference>
<feature type="transmembrane region" description="Helical" evidence="1">
    <location>
        <begin position="407"/>
        <end position="432"/>
    </location>
</feature>
<evidence type="ECO:0000313" key="2">
    <source>
        <dbReference type="EMBL" id="KKS09410.1"/>
    </source>
</evidence>
<dbReference type="Proteomes" id="UP000033869">
    <property type="component" value="Unassembled WGS sequence"/>
</dbReference>
<keyword evidence="1" id="KW-0472">Membrane</keyword>
<proteinExistence type="predicted"/>
<keyword evidence="1" id="KW-1133">Transmembrane helix</keyword>
<comment type="caution">
    <text evidence="2">The sequence shown here is derived from an EMBL/GenBank/DDBJ whole genome shotgun (WGS) entry which is preliminary data.</text>
</comment>
<dbReference type="AlphaFoldDB" id="A0A0G0W8U7"/>